<dbReference type="CDD" id="cd00038">
    <property type="entry name" value="CAP_ED"/>
    <property type="match status" value="1"/>
</dbReference>
<feature type="compositionally biased region" description="Low complexity" evidence="6">
    <location>
        <begin position="329"/>
        <end position="353"/>
    </location>
</feature>
<feature type="transmembrane region" description="Helical" evidence="7">
    <location>
        <begin position="667"/>
        <end position="690"/>
    </location>
</feature>
<accession>A0ABT6TTC9</accession>
<dbReference type="InterPro" id="IPR050397">
    <property type="entry name" value="Env_Response_Regulators"/>
</dbReference>
<keyword evidence="3 7" id="KW-1133">Transmembrane helix</keyword>
<feature type="transmembrane region" description="Helical" evidence="7">
    <location>
        <begin position="786"/>
        <end position="803"/>
    </location>
</feature>
<dbReference type="Gene3D" id="2.60.120.10">
    <property type="entry name" value="Jelly Rolls"/>
    <property type="match status" value="1"/>
</dbReference>
<dbReference type="InterPro" id="IPR018490">
    <property type="entry name" value="cNMP-bd_dom_sf"/>
</dbReference>
<evidence type="ECO:0000256" key="4">
    <source>
        <dbReference type="ARBA" id="ARBA00023136"/>
    </source>
</evidence>
<keyword evidence="5" id="KW-0010">Activator</keyword>
<feature type="transmembrane region" description="Helical" evidence="7">
    <location>
        <begin position="937"/>
        <end position="957"/>
    </location>
</feature>
<gene>
    <name evidence="9" type="ORF">KB449_34630</name>
</gene>
<dbReference type="Proteomes" id="UP001161691">
    <property type="component" value="Unassembled WGS sequence"/>
</dbReference>
<dbReference type="PANTHER" id="PTHR24567:SF74">
    <property type="entry name" value="HTH-TYPE TRANSCRIPTIONAL REGULATOR ARCR"/>
    <property type="match status" value="1"/>
</dbReference>
<dbReference type="PROSITE" id="PS00889">
    <property type="entry name" value="CNMP_BINDING_2"/>
    <property type="match status" value="1"/>
</dbReference>
<comment type="subcellular location">
    <subcellularLocation>
        <location evidence="1">Membrane</location>
        <topology evidence="1">Multi-pass membrane protein</topology>
    </subcellularLocation>
</comment>
<dbReference type="Pfam" id="PF00939">
    <property type="entry name" value="Na_sulph_symp"/>
    <property type="match status" value="1"/>
</dbReference>
<feature type="transmembrane region" description="Helical" evidence="7">
    <location>
        <begin position="584"/>
        <end position="603"/>
    </location>
</feature>
<keyword evidence="2 7" id="KW-0812">Transmembrane</keyword>
<dbReference type="RefSeq" id="WP_282912986.1">
    <property type="nucleotide sequence ID" value="NZ_JAGRPV010000002.1"/>
</dbReference>
<dbReference type="Pfam" id="PF00027">
    <property type="entry name" value="cNMP_binding"/>
    <property type="match status" value="1"/>
</dbReference>
<evidence type="ECO:0000256" key="7">
    <source>
        <dbReference type="SAM" id="Phobius"/>
    </source>
</evidence>
<feature type="compositionally biased region" description="Low complexity" evidence="6">
    <location>
        <begin position="362"/>
        <end position="374"/>
    </location>
</feature>
<feature type="transmembrane region" description="Helical" evidence="7">
    <location>
        <begin position="815"/>
        <end position="834"/>
    </location>
</feature>
<feature type="domain" description="Cyclic nucleotide-binding" evidence="8">
    <location>
        <begin position="8"/>
        <end position="111"/>
    </location>
</feature>
<evidence type="ECO:0000256" key="1">
    <source>
        <dbReference type="ARBA" id="ARBA00004141"/>
    </source>
</evidence>
<dbReference type="SMART" id="SM00100">
    <property type="entry name" value="cNMP"/>
    <property type="match status" value="1"/>
</dbReference>
<sequence length="967" mass="102689">MNIADIALFKGLSNVDLAKVLGRLERRTLRADETLFSAGDPGDGMYVVLRGQIALYIETDEGARRALTVLQEGDMLGEMALLTGEPRSATAVAAAETELFEIGEETFRQLIEEHAVLSAYFIRLLSGRLTQTNARLTETREAETARIRQQAARWPAEVADAMLAAAALPFADKPLLEQLAGLRSFDAALEADADLRAMIRQDPDRAARVSVMPAVRAVLTELYVERHGHGARTQLTHEAAQYYASAEDTVAAAAVLADGGAWAELFALLDAAAAGTSPSAKQAAAPSSGRAAGVSGHGAVGTSPIAKQAAAPSSGRAAGVSGHGAAGTSPSANEAAASARSQTAAALEAAAKPPSDRGDAGGAAQPPSASAAAPRQRFPLADLLARCPDELLFGRPGLFAAYLDDCLARGREEGYVRFEAALEMASARFEPAQTAALYAWGAEWCRQAGRPHKALEYMRLAESLPGTEPESAEQGLRLAREKLRDEQNKRLVEQASALLGGGRLPWLAGILLALSGLLYFHFADPFAGLTRQGMDFIGIGIAAVVMWIVRVVPDYLVALFMAMLWVAGGVAEPSVALSGFASPSWLYMLFILALGAAITKSGLLYRFSLLALKLFPASYRGQFWGIIASGALLNPLIPSSSAKVGLGVPIARTLSEAMGFADRSRGMAGLSLTAMVFYGFTAPFVLTGSYTNVMALGMAGGTNGVSWFQWLIYALPAFLVFGGSMAGYMAWTFRRREPGRPIRREVLDDQLKLIGRWTRSERVTAAAALGSIALLILQPLHGLDYAWVMLLGFAALVVFGVLDGQTLKTGIDWPFLLFIGVAFSFAEVAERVGVVEAMSDVLGARMAAFSGSPTLFLVSVVLLSFLVTLIVRDDAAVILLVVSTAGLAAQAGIHPWVLVFVILLSTDPFFFAYQSPTYLTGYYSAEGRSFTHRQGQLTALGYGLAVLLLTVACVPYWKWLGLIGHGG</sequence>
<dbReference type="InterPro" id="IPR014710">
    <property type="entry name" value="RmlC-like_jellyroll"/>
</dbReference>
<feature type="region of interest" description="Disordered" evidence="6">
    <location>
        <begin position="279"/>
        <end position="374"/>
    </location>
</feature>
<keyword evidence="10" id="KW-1185">Reference proteome</keyword>
<feature type="transmembrane region" description="Helical" evidence="7">
    <location>
        <begin position="763"/>
        <end position="780"/>
    </location>
</feature>
<feature type="transmembrane region" description="Helical" evidence="7">
    <location>
        <begin position="854"/>
        <end position="871"/>
    </location>
</feature>
<name>A0ABT6TTC9_9BACL</name>
<organism evidence="9 10">
    <name type="scientific">Cohnella hashimotonis</name>
    <dbReference type="NCBI Taxonomy" id="2826895"/>
    <lineage>
        <taxon>Bacteria</taxon>
        <taxon>Bacillati</taxon>
        <taxon>Bacillota</taxon>
        <taxon>Bacilli</taxon>
        <taxon>Bacillales</taxon>
        <taxon>Paenibacillaceae</taxon>
        <taxon>Cohnella</taxon>
    </lineage>
</organism>
<feature type="compositionally biased region" description="Low complexity" evidence="6">
    <location>
        <begin position="279"/>
        <end position="288"/>
    </location>
</feature>
<dbReference type="InterPro" id="IPR018488">
    <property type="entry name" value="cNMP-bd_CS"/>
</dbReference>
<evidence type="ECO:0000256" key="3">
    <source>
        <dbReference type="ARBA" id="ARBA00022989"/>
    </source>
</evidence>
<evidence type="ECO:0000256" key="5">
    <source>
        <dbReference type="ARBA" id="ARBA00023159"/>
    </source>
</evidence>
<keyword evidence="4 7" id="KW-0472">Membrane</keyword>
<reference evidence="9" key="1">
    <citation type="submission" date="2023-04" db="EMBL/GenBank/DDBJ databases">
        <title>Comparative genomic analysis of Cohnella hashimotonis sp. nov., isolated from the International Space Station.</title>
        <authorList>
            <person name="Venkateswaran K."/>
            <person name="Simpson A."/>
        </authorList>
    </citation>
    <scope>NUCLEOTIDE SEQUENCE</scope>
    <source>
        <strain evidence="9">F6_2S_P_1</strain>
    </source>
</reference>
<dbReference type="SUPFAM" id="SSF51206">
    <property type="entry name" value="cAMP-binding domain-like"/>
    <property type="match status" value="1"/>
</dbReference>
<dbReference type="PROSITE" id="PS50042">
    <property type="entry name" value="CNMP_BINDING_3"/>
    <property type="match status" value="1"/>
</dbReference>
<feature type="transmembrane region" description="Helical" evidence="7">
    <location>
        <begin position="504"/>
        <end position="521"/>
    </location>
</feature>
<evidence type="ECO:0000259" key="8">
    <source>
        <dbReference type="PROSITE" id="PS50042"/>
    </source>
</evidence>
<dbReference type="EMBL" id="JAGRPV010000002">
    <property type="protein sequence ID" value="MDI4650117.1"/>
    <property type="molecule type" value="Genomic_DNA"/>
</dbReference>
<proteinExistence type="predicted"/>
<evidence type="ECO:0000256" key="2">
    <source>
        <dbReference type="ARBA" id="ARBA00022692"/>
    </source>
</evidence>
<feature type="transmembrane region" description="Helical" evidence="7">
    <location>
        <begin position="710"/>
        <end position="733"/>
    </location>
</feature>
<evidence type="ECO:0000313" key="9">
    <source>
        <dbReference type="EMBL" id="MDI4650117.1"/>
    </source>
</evidence>
<evidence type="ECO:0000256" key="6">
    <source>
        <dbReference type="SAM" id="MobiDB-lite"/>
    </source>
</evidence>
<evidence type="ECO:0000313" key="10">
    <source>
        <dbReference type="Proteomes" id="UP001161691"/>
    </source>
</evidence>
<dbReference type="InterPro" id="IPR001898">
    <property type="entry name" value="SLC13A/DASS"/>
</dbReference>
<protein>
    <submittedName>
        <fullName evidence="9">SLC13 family permease</fullName>
    </submittedName>
</protein>
<dbReference type="PANTHER" id="PTHR24567">
    <property type="entry name" value="CRP FAMILY TRANSCRIPTIONAL REGULATORY PROTEIN"/>
    <property type="match status" value="1"/>
</dbReference>
<dbReference type="InterPro" id="IPR000595">
    <property type="entry name" value="cNMP-bd_dom"/>
</dbReference>
<feature type="transmembrane region" description="Helical" evidence="7">
    <location>
        <begin position="533"/>
        <end position="549"/>
    </location>
</feature>
<dbReference type="PRINTS" id="PR00103">
    <property type="entry name" value="CAMPKINASE"/>
</dbReference>
<feature type="transmembrane region" description="Helical" evidence="7">
    <location>
        <begin position="878"/>
        <end position="903"/>
    </location>
</feature>
<comment type="caution">
    <text evidence="9">The sequence shown here is derived from an EMBL/GenBank/DDBJ whole genome shotgun (WGS) entry which is preliminary data.</text>
</comment>